<keyword evidence="3" id="KW-1185">Reference proteome</keyword>
<dbReference type="OrthoDB" id="3944237at2759"/>
<gene>
    <name evidence="2" type="ORF">EJ02DRAFT_484309</name>
</gene>
<dbReference type="EMBL" id="ML976255">
    <property type="protein sequence ID" value="KAF1935567.1"/>
    <property type="molecule type" value="Genomic_DNA"/>
</dbReference>
<evidence type="ECO:0000313" key="2">
    <source>
        <dbReference type="EMBL" id="KAF1935567.1"/>
    </source>
</evidence>
<feature type="non-terminal residue" evidence="2">
    <location>
        <position position="1"/>
    </location>
</feature>
<evidence type="ECO:0000313" key="3">
    <source>
        <dbReference type="Proteomes" id="UP000800038"/>
    </source>
</evidence>
<protein>
    <recommendedName>
        <fullName evidence="4">hAT-like transposase RNase-H fold domain-containing protein</fullName>
    </recommendedName>
</protein>
<evidence type="ECO:0008006" key="4">
    <source>
        <dbReference type="Google" id="ProtNLM"/>
    </source>
</evidence>
<sequence length="180" mass="21032">SKFGSIWQTLVNLQALWTLYTTKPKGNWSKYMTSAVLFGKEKLDTYFEKLLLLPEVSFYAVATALHPRLHLTWFKTHWKNYPKWYKKAETSVRKVYKDYLDAEVEPDEQAQPPSRRKHPIGSSGKDLYSQTIEVDLMLMTANSSKRQRQVNELDEYFAVQAYDLTNASDKDLDLLNDPWA</sequence>
<dbReference type="Proteomes" id="UP000800038">
    <property type="component" value="Unassembled WGS sequence"/>
</dbReference>
<dbReference type="AlphaFoldDB" id="A0A6A5SDQ8"/>
<name>A0A6A5SDQ8_9PLEO</name>
<proteinExistence type="predicted"/>
<evidence type="ECO:0000256" key="1">
    <source>
        <dbReference type="SAM" id="MobiDB-lite"/>
    </source>
</evidence>
<feature type="region of interest" description="Disordered" evidence="1">
    <location>
        <begin position="105"/>
        <end position="125"/>
    </location>
</feature>
<organism evidence="2 3">
    <name type="scientific">Clathrospora elynae</name>
    <dbReference type="NCBI Taxonomy" id="706981"/>
    <lineage>
        <taxon>Eukaryota</taxon>
        <taxon>Fungi</taxon>
        <taxon>Dikarya</taxon>
        <taxon>Ascomycota</taxon>
        <taxon>Pezizomycotina</taxon>
        <taxon>Dothideomycetes</taxon>
        <taxon>Pleosporomycetidae</taxon>
        <taxon>Pleosporales</taxon>
        <taxon>Diademaceae</taxon>
        <taxon>Clathrospora</taxon>
    </lineage>
</organism>
<reference evidence="2" key="1">
    <citation type="journal article" date="2020" name="Stud. Mycol.">
        <title>101 Dothideomycetes genomes: a test case for predicting lifestyles and emergence of pathogens.</title>
        <authorList>
            <person name="Haridas S."/>
            <person name="Albert R."/>
            <person name="Binder M."/>
            <person name="Bloem J."/>
            <person name="Labutti K."/>
            <person name="Salamov A."/>
            <person name="Andreopoulos B."/>
            <person name="Baker S."/>
            <person name="Barry K."/>
            <person name="Bills G."/>
            <person name="Bluhm B."/>
            <person name="Cannon C."/>
            <person name="Castanera R."/>
            <person name="Culley D."/>
            <person name="Daum C."/>
            <person name="Ezra D."/>
            <person name="Gonzalez J."/>
            <person name="Henrissat B."/>
            <person name="Kuo A."/>
            <person name="Liang C."/>
            <person name="Lipzen A."/>
            <person name="Lutzoni F."/>
            <person name="Magnuson J."/>
            <person name="Mondo S."/>
            <person name="Nolan M."/>
            <person name="Ohm R."/>
            <person name="Pangilinan J."/>
            <person name="Park H.-J."/>
            <person name="Ramirez L."/>
            <person name="Alfaro M."/>
            <person name="Sun H."/>
            <person name="Tritt A."/>
            <person name="Yoshinaga Y."/>
            <person name="Zwiers L.-H."/>
            <person name="Turgeon B."/>
            <person name="Goodwin S."/>
            <person name="Spatafora J."/>
            <person name="Crous P."/>
            <person name="Grigoriev I."/>
        </authorList>
    </citation>
    <scope>NUCLEOTIDE SEQUENCE</scope>
    <source>
        <strain evidence="2">CBS 161.51</strain>
    </source>
</reference>
<accession>A0A6A5SDQ8</accession>